<keyword evidence="1" id="KW-0812">Transmembrane</keyword>
<evidence type="ECO:0000313" key="2">
    <source>
        <dbReference type="Proteomes" id="UP000008854"/>
    </source>
</evidence>
<keyword evidence="2" id="KW-1185">Reference proteome</keyword>
<keyword evidence="1" id="KW-0472">Membrane</keyword>
<accession>G4M143</accession>
<dbReference type="KEGG" id="smm:Smp_141620"/>
<reference evidence="2" key="1">
    <citation type="journal article" date="2012" name="PLoS Negl. Trop. Dis.">
        <title>A systematically improved high quality genome and transcriptome of the human blood fluke Schistosoma mansoni.</title>
        <authorList>
            <person name="Protasio A.V."/>
            <person name="Tsai I.J."/>
            <person name="Babbage A."/>
            <person name="Nichol S."/>
            <person name="Hunt M."/>
            <person name="Aslett M.A."/>
            <person name="De Silva N."/>
            <person name="Velarde G.S."/>
            <person name="Anderson T.J."/>
            <person name="Clark R.C."/>
            <person name="Davidson C."/>
            <person name="Dillon G.P."/>
            <person name="Holroyd N.E."/>
            <person name="LoVerde P.T."/>
            <person name="Lloyd C."/>
            <person name="McQuillan J."/>
            <person name="Oliveira G."/>
            <person name="Otto T.D."/>
            <person name="Parker-Manuel S.J."/>
            <person name="Quail M.A."/>
            <person name="Wilson R.A."/>
            <person name="Zerlotini A."/>
            <person name="Dunne D.W."/>
            <person name="Berriman M."/>
        </authorList>
    </citation>
    <scope>NUCLEOTIDE SEQUENCE [LARGE SCALE GENOMIC DNA]</scope>
    <source>
        <strain evidence="2">Puerto Rican</strain>
    </source>
</reference>
<dbReference type="RefSeq" id="XP_018647208.1">
    <property type="nucleotide sequence ID" value="XM_018792654.1"/>
</dbReference>
<dbReference type="Proteomes" id="UP000008854">
    <property type="component" value="Unassembled WGS sequence"/>
</dbReference>
<organism evidence="2 3">
    <name type="scientific">Schistosoma mansoni</name>
    <name type="common">Blood fluke</name>
    <dbReference type="NCBI Taxonomy" id="6183"/>
    <lineage>
        <taxon>Eukaryota</taxon>
        <taxon>Metazoa</taxon>
        <taxon>Spiralia</taxon>
        <taxon>Lophotrochozoa</taxon>
        <taxon>Platyhelminthes</taxon>
        <taxon>Trematoda</taxon>
        <taxon>Digenea</taxon>
        <taxon>Strigeidida</taxon>
        <taxon>Schistosomatoidea</taxon>
        <taxon>Schistosomatidae</taxon>
        <taxon>Schistosoma</taxon>
    </lineage>
</organism>
<dbReference type="HOGENOM" id="CLU_1798853_0_0_1"/>
<dbReference type="STRING" id="6183.G4M143"/>
<evidence type="ECO:0000313" key="3">
    <source>
        <dbReference type="WBParaSite" id="Smp_141620.1"/>
    </source>
</evidence>
<dbReference type="CTD" id="8345942"/>
<dbReference type="WBParaSite" id="Smp_141620.1">
    <property type="protein sequence ID" value="Smp_141620.1"/>
    <property type="gene ID" value="Smp_141620"/>
</dbReference>
<sequence length="144" mass="16517">MSGGGVSIDKAVVFSRIVRLLKRLTFVSPVRWLRAGNQVDGDGQKSLTTDNIIPIRDANSTTNKLVGYESELRFSNKRRISASSIHSLDSERKCLHFFLLFYVVYCQLITFFEHLFWKASILLDCCFLLFSSNKLEKKIHLKLV</sequence>
<protein>
    <submittedName>
        <fullName evidence="3">Transmembrane protein</fullName>
    </submittedName>
</protein>
<evidence type="ECO:0000256" key="1">
    <source>
        <dbReference type="SAM" id="Phobius"/>
    </source>
</evidence>
<proteinExistence type="predicted"/>
<keyword evidence="1" id="KW-1133">Transmembrane helix</keyword>
<dbReference type="GeneID" id="8345942"/>
<name>G4M143_SCHMA</name>
<feature type="transmembrane region" description="Helical" evidence="1">
    <location>
        <begin position="94"/>
        <end position="110"/>
    </location>
</feature>
<reference evidence="3" key="2">
    <citation type="submission" date="2018-12" db="UniProtKB">
        <authorList>
            <consortium name="WormBaseParasite"/>
        </authorList>
    </citation>
    <scope>IDENTIFICATION</scope>
    <source>
        <strain evidence="3">Puerto Rican</strain>
    </source>
</reference>
<dbReference type="InParanoid" id="G4M143"/>
<dbReference type="AlphaFoldDB" id="G4M143"/>